<evidence type="ECO:0000313" key="2">
    <source>
        <dbReference type="Proteomes" id="UP000499080"/>
    </source>
</evidence>
<organism evidence="1 2">
    <name type="scientific">Araneus ventricosus</name>
    <name type="common">Orbweaver spider</name>
    <name type="synonym">Epeira ventricosa</name>
    <dbReference type="NCBI Taxonomy" id="182803"/>
    <lineage>
        <taxon>Eukaryota</taxon>
        <taxon>Metazoa</taxon>
        <taxon>Ecdysozoa</taxon>
        <taxon>Arthropoda</taxon>
        <taxon>Chelicerata</taxon>
        <taxon>Arachnida</taxon>
        <taxon>Araneae</taxon>
        <taxon>Araneomorphae</taxon>
        <taxon>Entelegynae</taxon>
        <taxon>Araneoidea</taxon>
        <taxon>Araneidae</taxon>
        <taxon>Araneus</taxon>
    </lineage>
</organism>
<comment type="caution">
    <text evidence="1">The sequence shown here is derived from an EMBL/GenBank/DDBJ whole genome shotgun (WGS) entry which is preliminary data.</text>
</comment>
<dbReference type="Proteomes" id="UP000499080">
    <property type="component" value="Unassembled WGS sequence"/>
</dbReference>
<gene>
    <name evidence="1" type="ORF">AVEN_64469_1</name>
</gene>
<dbReference type="AlphaFoldDB" id="A0A4Y2TF66"/>
<reference evidence="1 2" key="1">
    <citation type="journal article" date="2019" name="Sci. Rep.">
        <title>Orb-weaving spider Araneus ventricosus genome elucidates the spidroin gene catalogue.</title>
        <authorList>
            <person name="Kono N."/>
            <person name="Nakamura H."/>
            <person name="Ohtoshi R."/>
            <person name="Moran D.A.P."/>
            <person name="Shinohara A."/>
            <person name="Yoshida Y."/>
            <person name="Fujiwara M."/>
            <person name="Mori M."/>
            <person name="Tomita M."/>
            <person name="Arakawa K."/>
        </authorList>
    </citation>
    <scope>NUCLEOTIDE SEQUENCE [LARGE SCALE GENOMIC DNA]</scope>
</reference>
<proteinExistence type="predicted"/>
<protein>
    <submittedName>
        <fullName evidence="1">Uncharacterized protein</fullName>
    </submittedName>
</protein>
<sequence>MRIFLWRKQNKECLKSCFLCLTHSLQVTSKLTTYQVAFRHSAAQLSEEAQHQATLLVVWKIVSHVHPNGAVAVMTSGTGTWGGFLYVRYMASFSVGNCGGLLRYTFDFKKSPQPKVAWCHIGRSGSPCVWKRSDDFPILPKC</sequence>
<evidence type="ECO:0000313" key="1">
    <source>
        <dbReference type="EMBL" id="GBN99177.1"/>
    </source>
</evidence>
<dbReference type="EMBL" id="BGPR01028188">
    <property type="protein sequence ID" value="GBN99177.1"/>
    <property type="molecule type" value="Genomic_DNA"/>
</dbReference>
<name>A0A4Y2TF66_ARAVE</name>
<keyword evidence="2" id="KW-1185">Reference proteome</keyword>
<accession>A0A4Y2TF66</accession>